<dbReference type="InterPro" id="IPR020904">
    <property type="entry name" value="Sc_DH/Rdtase_CS"/>
</dbReference>
<evidence type="ECO:0008006" key="6">
    <source>
        <dbReference type="Google" id="ProtNLM"/>
    </source>
</evidence>
<protein>
    <recommendedName>
        <fullName evidence="6">Dehydrogenase/reductase SDR family member 11</fullName>
    </recommendedName>
</protein>
<dbReference type="AlphaFoldDB" id="A0A8K0FXR8"/>
<evidence type="ECO:0000256" key="2">
    <source>
        <dbReference type="ARBA" id="ARBA00023002"/>
    </source>
</evidence>
<evidence type="ECO:0000256" key="3">
    <source>
        <dbReference type="RuleBase" id="RU000363"/>
    </source>
</evidence>
<dbReference type="InterPro" id="IPR002347">
    <property type="entry name" value="SDR_fam"/>
</dbReference>
<dbReference type="SUPFAM" id="SSF51735">
    <property type="entry name" value="NAD(P)-binding Rossmann-fold domains"/>
    <property type="match status" value="1"/>
</dbReference>
<keyword evidence="2" id="KW-0560">Oxidoreductase</keyword>
<dbReference type="EMBL" id="VTPC01090962">
    <property type="protein sequence ID" value="KAF2880512.1"/>
    <property type="molecule type" value="Genomic_DNA"/>
</dbReference>
<keyword evidence="5" id="KW-1185">Reference proteome</keyword>
<comment type="caution">
    <text evidence="4">The sequence shown here is derived from an EMBL/GenBank/DDBJ whole genome shotgun (WGS) entry which is preliminary data.</text>
</comment>
<comment type="similarity">
    <text evidence="1 3">Belongs to the short-chain dehydrogenases/reductases (SDR) family.</text>
</comment>
<dbReference type="InterPro" id="IPR036291">
    <property type="entry name" value="NAD(P)-bd_dom_sf"/>
</dbReference>
<dbReference type="PANTHER" id="PTHR43115">
    <property type="entry name" value="DEHYDROGENASE/REDUCTASE SDR FAMILY MEMBER 11"/>
    <property type="match status" value="1"/>
</dbReference>
<dbReference type="PROSITE" id="PS00061">
    <property type="entry name" value="ADH_SHORT"/>
    <property type="match status" value="1"/>
</dbReference>
<dbReference type="PRINTS" id="PR00080">
    <property type="entry name" value="SDRFAMILY"/>
</dbReference>
<dbReference type="Gene3D" id="3.40.50.720">
    <property type="entry name" value="NAD(P)-binding Rossmann-like Domain"/>
    <property type="match status" value="1"/>
</dbReference>
<evidence type="ECO:0000313" key="4">
    <source>
        <dbReference type="EMBL" id="KAF2880512.1"/>
    </source>
</evidence>
<gene>
    <name evidence="4" type="ORF">ILUMI_25665</name>
</gene>
<reference evidence="4" key="1">
    <citation type="submission" date="2019-08" db="EMBL/GenBank/DDBJ databases">
        <title>The genome of the North American firefly Photinus pyralis.</title>
        <authorList>
            <consortium name="Photinus pyralis genome working group"/>
            <person name="Fallon T.R."/>
            <person name="Sander Lower S.E."/>
            <person name="Weng J.-K."/>
        </authorList>
    </citation>
    <scope>NUCLEOTIDE SEQUENCE</scope>
    <source>
        <strain evidence="4">TRF0915ILg1</strain>
        <tissue evidence="4">Whole body</tissue>
    </source>
</reference>
<dbReference type="FunFam" id="3.40.50.720:FF:000047">
    <property type="entry name" value="NADP-dependent L-serine/L-allo-threonine dehydrogenase"/>
    <property type="match status" value="1"/>
</dbReference>
<feature type="non-terminal residue" evidence="4">
    <location>
        <position position="259"/>
    </location>
</feature>
<dbReference type="PANTHER" id="PTHR43115:SF4">
    <property type="entry name" value="DEHYDROGENASE_REDUCTASE SDR FAMILY MEMBER 11"/>
    <property type="match status" value="1"/>
</dbReference>
<dbReference type="Proteomes" id="UP000801492">
    <property type="component" value="Unassembled WGS sequence"/>
</dbReference>
<dbReference type="PRINTS" id="PR00081">
    <property type="entry name" value="GDHRDH"/>
</dbReference>
<dbReference type="GO" id="GO:0016616">
    <property type="term" value="F:oxidoreductase activity, acting on the CH-OH group of donors, NAD or NADP as acceptor"/>
    <property type="evidence" value="ECO:0007669"/>
    <property type="project" value="UniProtKB-ARBA"/>
</dbReference>
<dbReference type="Pfam" id="PF00106">
    <property type="entry name" value="adh_short"/>
    <property type="match status" value="1"/>
</dbReference>
<organism evidence="4 5">
    <name type="scientific">Ignelater luminosus</name>
    <name type="common">Cucubano</name>
    <name type="synonym">Pyrophorus luminosus</name>
    <dbReference type="NCBI Taxonomy" id="2038154"/>
    <lineage>
        <taxon>Eukaryota</taxon>
        <taxon>Metazoa</taxon>
        <taxon>Ecdysozoa</taxon>
        <taxon>Arthropoda</taxon>
        <taxon>Hexapoda</taxon>
        <taxon>Insecta</taxon>
        <taxon>Pterygota</taxon>
        <taxon>Neoptera</taxon>
        <taxon>Endopterygota</taxon>
        <taxon>Coleoptera</taxon>
        <taxon>Polyphaga</taxon>
        <taxon>Elateriformia</taxon>
        <taxon>Elateroidea</taxon>
        <taxon>Elateridae</taxon>
        <taxon>Agrypninae</taxon>
        <taxon>Pyrophorini</taxon>
        <taxon>Ignelater</taxon>
    </lineage>
</organism>
<evidence type="ECO:0000313" key="5">
    <source>
        <dbReference type="Proteomes" id="UP000801492"/>
    </source>
</evidence>
<evidence type="ECO:0000256" key="1">
    <source>
        <dbReference type="ARBA" id="ARBA00006484"/>
    </source>
</evidence>
<name>A0A8K0FXR8_IGNLU</name>
<proteinExistence type="inferred from homology"/>
<dbReference type="OrthoDB" id="1933717at2759"/>
<sequence>FSFNCIKKVIIMERWNGKVAVVTGVSSGIGAAIAKSLVEVELKVVGLAPRKEKIEELAKTVSNSNGELYALKTDITKEKEILKAFQWIKDNMGPVHILINNAGIVRLSDFVGGNVEHWREILDTNVLGLCIATNEAVKDMKENNVDGHIVHINSTVSYNIPNYSQINVYVASKFAVTALTKTLRQELKSSGSRIKISVSNCTVVNEREGSEAILHRKQSMANFPSLKGKDIAEGILYILATPPHVEICKLLIKPVGEPF</sequence>
<accession>A0A8K0FXR8</accession>